<sequence length="55" mass="6690">MMLYTVEVVYPTYQFSIPYQFELRLLLSSKYMSYTYIVHHPFRIQVCCIMNVISE</sequence>
<dbReference type="Proteomes" id="UP000032142">
    <property type="component" value="Unassembled WGS sequence"/>
</dbReference>
<organism evidence="1 2">
    <name type="scientific">Gossypium arboreum</name>
    <name type="common">Tree cotton</name>
    <name type="synonym">Gossypium nanking</name>
    <dbReference type="NCBI Taxonomy" id="29729"/>
    <lineage>
        <taxon>Eukaryota</taxon>
        <taxon>Viridiplantae</taxon>
        <taxon>Streptophyta</taxon>
        <taxon>Embryophyta</taxon>
        <taxon>Tracheophyta</taxon>
        <taxon>Spermatophyta</taxon>
        <taxon>Magnoliopsida</taxon>
        <taxon>eudicotyledons</taxon>
        <taxon>Gunneridae</taxon>
        <taxon>Pentapetalae</taxon>
        <taxon>rosids</taxon>
        <taxon>malvids</taxon>
        <taxon>Malvales</taxon>
        <taxon>Malvaceae</taxon>
        <taxon>Malvoideae</taxon>
        <taxon>Gossypium</taxon>
    </lineage>
</organism>
<protein>
    <submittedName>
        <fullName evidence="1">Uncharacterized protein</fullName>
    </submittedName>
</protein>
<dbReference type="EMBL" id="KN401449">
    <property type="protein sequence ID" value="KHG14393.1"/>
    <property type="molecule type" value="Genomic_DNA"/>
</dbReference>
<evidence type="ECO:0000313" key="2">
    <source>
        <dbReference type="Proteomes" id="UP000032142"/>
    </source>
</evidence>
<dbReference type="AlphaFoldDB" id="A0A0B0NIN9"/>
<proteinExistence type="predicted"/>
<reference evidence="2" key="1">
    <citation type="submission" date="2014-09" db="EMBL/GenBank/DDBJ databases">
        <authorList>
            <person name="Mudge J."/>
            <person name="Ramaraj T."/>
            <person name="Lindquist I.E."/>
            <person name="Bharti A.K."/>
            <person name="Sundararajan A."/>
            <person name="Cameron C.T."/>
            <person name="Woodward J.E."/>
            <person name="May G.D."/>
            <person name="Brubaker C."/>
            <person name="Broadhvest J."/>
            <person name="Wilkins T.A."/>
        </authorList>
    </citation>
    <scope>NUCLEOTIDE SEQUENCE</scope>
    <source>
        <strain evidence="2">cv. AKA8401</strain>
    </source>
</reference>
<keyword evidence="2" id="KW-1185">Reference proteome</keyword>
<name>A0A0B0NIN9_GOSAR</name>
<evidence type="ECO:0000313" key="1">
    <source>
        <dbReference type="EMBL" id="KHG14393.1"/>
    </source>
</evidence>
<gene>
    <name evidence="1" type="ORF">F383_17098</name>
</gene>
<accession>A0A0B0NIN9</accession>